<keyword evidence="1" id="KW-1133">Transmembrane helix</keyword>
<comment type="caution">
    <text evidence="2">The sequence shown here is derived from an EMBL/GenBank/DDBJ whole genome shotgun (WGS) entry which is preliminary data.</text>
</comment>
<keyword evidence="3" id="KW-1185">Reference proteome</keyword>
<sequence length="108" mass="12280">MLPPLIYNPGEGTKFLLLLLWAVCSIWSPKAVTVGVGLTVILFTKLVYIHTLNPPYSHDGVLTRSWLNQLFEMRILDGNTVLSRPPRLLNGHQRCTNKPTQEFRSYDS</sequence>
<evidence type="ECO:0000256" key="1">
    <source>
        <dbReference type="SAM" id="Phobius"/>
    </source>
</evidence>
<dbReference type="EMBL" id="JABBWG010000008">
    <property type="protein sequence ID" value="KAG1820506.1"/>
    <property type="molecule type" value="Genomic_DNA"/>
</dbReference>
<proteinExistence type="predicted"/>
<evidence type="ECO:0000313" key="3">
    <source>
        <dbReference type="Proteomes" id="UP000807769"/>
    </source>
</evidence>
<reference evidence="2" key="1">
    <citation type="journal article" date="2020" name="New Phytol.">
        <title>Comparative genomics reveals dynamic genome evolution in host specialist ectomycorrhizal fungi.</title>
        <authorList>
            <person name="Lofgren L.A."/>
            <person name="Nguyen N.H."/>
            <person name="Vilgalys R."/>
            <person name="Ruytinx J."/>
            <person name="Liao H.L."/>
            <person name="Branco S."/>
            <person name="Kuo A."/>
            <person name="LaButti K."/>
            <person name="Lipzen A."/>
            <person name="Andreopoulos W."/>
            <person name="Pangilinan J."/>
            <person name="Riley R."/>
            <person name="Hundley H."/>
            <person name="Na H."/>
            <person name="Barry K."/>
            <person name="Grigoriev I.V."/>
            <person name="Stajich J.E."/>
            <person name="Kennedy P.G."/>
        </authorList>
    </citation>
    <scope>NUCLEOTIDE SEQUENCE</scope>
    <source>
        <strain evidence="2">MN1</strain>
    </source>
</reference>
<dbReference type="RefSeq" id="XP_041195777.1">
    <property type="nucleotide sequence ID" value="XM_041335108.1"/>
</dbReference>
<name>A0A9P7EFZ1_9AGAM</name>
<dbReference type="GeneID" id="64629125"/>
<accession>A0A9P7EFZ1</accession>
<feature type="transmembrane region" description="Helical" evidence="1">
    <location>
        <begin position="15"/>
        <end position="43"/>
    </location>
</feature>
<dbReference type="Proteomes" id="UP000807769">
    <property type="component" value="Unassembled WGS sequence"/>
</dbReference>
<keyword evidence="1" id="KW-0472">Membrane</keyword>
<gene>
    <name evidence="2" type="ORF">BJ212DRAFT_1340468</name>
</gene>
<evidence type="ECO:0000313" key="2">
    <source>
        <dbReference type="EMBL" id="KAG1820506.1"/>
    </source>
</evidence>
<organism evidence="2 3">
    <name type="scientific">Suillus subaureus</name>
    <dbReference type="NCBI Taxonomy" id="48587"/>
    <lineage>
        <taxon>Eukaryota</taxon>
        <taxon>Fungi</taxon>
        <taxon>Dikarya</taxon>
        <taxon>Basidiomycota</taxon>
        <taxon>Agaricomycotina</taxon>
        <taxon>Agaricomycetes</taxon>
        <taxon>Agaricomycetidae</taxon>
        <taxon>Boletales</taxon>
        <taxon>Suillineae</taxon>
        <taxon>Suillaceae</taxon>
        <taxon>Suillus</taxon>
    </lineage>
</organism>
<protein>
    <submittedName>
        <fullName evidence="2">Uncharacterized protein</fullName>
    </submittedName>
</protein>
<dbReference type="AlphaFoldDB" id="A0A9P7EFZ1"/>
<keyword evidence="1" id="KW-0812">Transmembrane</keyword>